<dbReference type="Gene3D" id="3.40.50.300">
    <property type="entry name" value="P-loop containing nucleotide triphosphate hydrolases"/>
    <property type="match status" value="1"/>
</dbReference>
<evidence type="ECO:0000256" key="1">
    <source>
        <dbReference type="ARBA" id="ARBA00022741"/>
    </source>
</evidence>
<sequence length="138" mass="15024">MITLDVLKICVGARVMLIKNTNQAIGLVNGATGVVTGFKEVSMSAFENNPNGLVPIVLFDSGMEVTLEAEKWDIMEGTEVKAFHRQIPLILAWALSVHKCQGLTLDRLTTDLTRAFGSGMVYAALSRVTTIHNVFLCN</sequence>
<reference evidence="11" key="1">
    <citation type="journal article" date="2016" name="Nature">
        <title>The genome of the seagrass Zostera marina reveals angiosperm adaptation to the sea.</title>
        <authorList>
            <person name="Olsen J.L."/>
            <person name="Rouze P."/>
            <person name="Verhelst B."/>
            <person name="Lin Y.-C."/>
            <person name="Bayer T."/>
            <person name="Collen J."/>
            <person name="Dattolo E."/>
            <person name="De Paoli E."/>
            <person name="Dittami S."/>
            <person name="Maumus F."/>
            <person name="Michel G."/>
            <person name="Kersting A."/>
            <person name="Lauritano C."/>
            <person name="Lohaus R."/>
            <person name="Toepel M."/>
            <person name="Tonon T."/>
            <person name="Vanneste K."/>
            <person name="Amirebrahimi M."/>
            <person name="Brakel J."/>
            <person name="Bostroem C."/>
            <person name="Chovatia M."/>
            <person name="Grimwood J."/>
            <person name="Jenkins J.W."/>
            <person name="Jueterbock A."/>
            <person name="Mraz A."/>
            <person name="Stam W.T."/>
            <person name="Tice H."/>
            <person name="Bornberg-Bauer E."/>
            <person name="Green P.J."/>
            <person name="Pearson G.A."/>
            <person name="Procaccini G."/>
            <person name="Duarte C.M."/>
            <person name="Schmutz J."/>
            <person name="Reusch T.B.H."/>
            <person name="Van de Peer Y."/>
        </authorList>
    </citation>
    <scope>NUCLEOTIDE SEQUENCE [LARGE SCALE GENOMIC DNA]</scope>
    <source>
        <strain evidence="11">cv. Finnish</strain>
    </source>
</reference>
<evidence type="ECO:0000259" key="9">
    <source>
        <dbReference type="Pfam" id="PF21530"/>
    </source>
</evidence>
<organism evidence="10 11">
    <name type="scientific">Zostera marina</name>
    <name type="common">Eelgrass</name>
    <dbReference type="NCBI Taxonomy" id="29655"/>
    <lineage>
        <taxon>Eukaryota</taxon>
        <taxon>Viridiplantae</taxon>
        <taxon>Streptophyta</taxon>
        <taxon>Embryophyta</taxon>
        <taxon>Tracheophyta</taxon>
        <taxon>Spermatophyta</taxon>
        <taxon>Magnoliopsida</taxon>
        <taxon>Liliopsida</taxon>
        <taxon>Zosteraceae</taxon>
        <taxon>Zostera</taxon>
    </lineage>
</organism>
<proteinExistence type="predicted"/>
<keyword evidence="5" id="KW-0067">ATP-binding</keyword>
<evidence type="ECO:0000256" key="5">
    <source>
        <dbReference type="ARBA" id="ARBA00022840"/>
    </source>
</evidence>
<dbReference type="OMA" id="QEMECAI"/>
<evidence type="ECO:0000256" key="7">
    <source>
        <dbReference type="ARBA" id="ARBA00023204"/>
    </source>
</evidence>
<keyword evidence="4" id="KW-0347">Helicase</keyword>
<keyword evidence="1" id="KW-0547">Nucleotide-binding</keyword>
<dbReference type="PANTHER" id="PTHR47642">
    <property type="entry name" value="ATP-DEPENDENT DNA HELICASE"/>
    <property type="match status" value="1"/>
</dbReference>
<evidence type="ECO:0000256" key="2">
    <source>
        <dbReference type="ARBA" id="ARBA00022763"/>
    </source>
</evidence>
<name>A0A0K9PW06_ZOSMR</name>
<dbReference type="EMBL" id="LFYR01000631">
    <property type="protein sequence ID" value="KMZ72447.1"/>
    <property type="molecule type" value="Genomic_DNA"/>
</dbReference>
<evidence type="ECO:0000313" key="10">
    <source>
        <dbReference type="EMBL" id="KMZ72447.1"/>
    </source>
</evidence>
<gene>
    <name evidence="10" type="ORF">ZOSMA_164G00290</name>
</gene>
<keyword evidence="6" id="KW-0238">DNA-binding</keyword>
<dbReference type="InterPro" id="IPR027417">
    <property type="entry name" value="P-loop_NTPase"/>
</dbReference>
<dbReference type="InterPro" id="IPR049163">
    <property type="entry name" value="Pif1-like_2B_dom"/>
</dbReference>
<evidence type="ECO:0000256" key="8">
    <source>
        <dbReference type="ARBA" id="ARBA00023235"/>
    </source>
</evidence>
<evidence type="ECO:0000256" key="3">
    <source>
        <dbReference type="ARBA" id="ARBA00022801"/>
    </source>
</evidence>
<dbReference type="SUPFAM" id="SSF52540">
    <property type="entry name" value="P-loop containing nucleoside triphosphate hydrolases"/>
    <property type="match status" value="1"/>
</dbReference>
<accession>A0A0K9PW06</accession>
<evidence type="ECO:0000256" key="4">
    <source>
        <dbReference type="ARBA" id="ARBA00022806"/>
    </source>
</evidence>
<dbReference type="AlphaFoldDB" id="A0A0K9PW06"/>
<dbReference type="InterPro" id="IPR051055">
    <property type="entry name" value="PIF1_helicase"/>
</dbReference>
<feature type="domain" description="DNA helicase Pif1-like 2B" evidence="9">
    <location>
        <begin position="6"/>
        <end position="38"/>
    </location>
</feature>
<evidence type="ECO:0000256" key="6">
    <source>
        <dbReference type="ARBA" id="ARBA00023125"/>
    </source>
</evidence>
<keyword evidence="8" id="KW-0413">Isomerase</keyword>
<comment type="caution">
    <text evidence="10">The sequence shown here is derived from an EMBL/GenBank/DDBJ whole genome shotgun (WGS) entry which is preliminary data.</text>
</comment>
<dbReference type="OrthoDB" id="272985at2759"/>
<keyword evidence="11" id="KW-1185">Reference proteome</keyword>
<dbReference type="PANTHER" id="PTHR47642:SF5">
    <property type="entry name" value="ATP-DEPENDENT DNA HELICASE"/>
    <property type="match status" value="1"/>
</dbReference>
<keyword evidence="2" id="KW-0227">DNA damage</keyword>
<dbReference type="STRING" id="29655.A0A0K9PW06"/>
<evidence type="ECO:0000313" key="11">
    <source>
        <dbReference type="Proteomes" id="UP000036987"/>
    </source>
</evidence>
<dbReference type="Gene3D" id="2.30.30.940">
    <property type="match status" value="1"/>
</dbReference>
<dbReference type="Proteomes" id="UP000036987">
    <property type="component" value="Unassembled WGS sequence"/>
</dbReference>
<keyword evidence="7" id="KW-0234">DNA repair</keyword>
<protein>
    <recommendedName>
        <fullName evidence="9">DNA helicase Pif1-like 2B domain-containing protein</fullName>
    </recommendedName>
</protein>
<keyword evidence="3" id="KW-0378">Hydrolase</keyword>
<dbReference type="CDD" id="cd18809">
    <property type="entry name" value="SF1_C_RecD"/>
    <property type="match status" value="1"/>
</dbReference>
<dbReference type="Pfam" id="PF21530">
    <property type="entry name" value="Pif1_2B_dom"/>
    <property type="match status" value="1"/>
</dbReference>